<evidence type="ECO:0000259" key="2">
    <source>
        <dbReference type="Pfam" id="PF07811"/>
    </source>
</evidence>
<keyword evidence="1" id="KW-0472">Membrane</keyword>
<dbReference type="Pfam" id="PF07811">
    <property type="entry name" value="TadE"/>
    <property type="match status" value="1"/>
</dbReference>
<comment type="caution">
    <text evidence="3">The sequence shown here is derived from an EMBL/GenBank/DDBJ whole genome shotgun (WGS) entry which is preliminary data.</text>
</comment>
<name>A0ABV2IX64_9HYPH</name>
<evidence type="ECO:0000313" key="4">
    <source>
        <dbReference type="Proteomes" id="UP001549047"/>
    </source>
</evidence>
<feature type="transmembrane region" description="Helical" evidence="1">
    <location>
        <begin position="20"/>
        <end position="47"/>
    </location>
</feature>
<sequence>MMGRLSALWPAFRGDREGAAAVEFALLVLPFFTLIFVIIQISLMFFIETGLDGALTKTARKVRTGYSTTNAWTITSFKNDLCANLALSFGCSSKVLVVASVVTDMASIHNTPPTTNGVLTVTEQYNTGTSGNYVLIHVYLPWMPILPLYNFAGSTLKDGTYILGAAALFKNEPT</sequence>
<dbReference type="EMBL" id="JBEPMB010000001">
    <property type="protein sequence ID" value="MET3613082.1"/>
    <property type="molecule type" value="Genomic_DNA"/>
</dbReference>
<keyword evidence="1" id="KW-0812">Transmembrane</keyword>
<dbReference type="InterPro" id="IPR012495">
    <property type="entry name" value="TadE-like_dom"/>
</dbReference>
<evidence type="ECO:0000313" key="3">
    <source>
        <dbReference type="EMBL" id="MET3613082.1"/>
    </source>
</evidence>
<protein>
    <submittedName>
        <fullName evidence="3">Flp pilus assembly protein TadG</fullName>
    </submittedName>
</protein>
<gene>
    <name evidence="3" type="ORF">ABID16_001387</name>
</gene>
<evidence type="ECO:0000256" key="1">
    <source>
        <dbReference type="SAM" id="Phobius"/>
    </source>
</evidence>
<proteinExistence type="predicted"/>
<dbReference type="Proteomes" id="UP001549047">
    <property type="component" value="Unassembled WGS sequence"/>
</dbReference>
<keyword evidence="1" id="KW-1133">Transmembrane helix</keyword>
<feature type="domain" description="TadE-like" evidence="2">
    <location>
        <begin position="18"/>
        <end position="60"/>
    </location>
</feature>
<dbReference type="RefSeq" id="WP_354555580.1">
    <property type="nucleotide sequence ID" value="NZ_JBEPMB010000001.1"/>
</dbReference>
<organism evidence="3 4">
    <name type="scientific">Rhizobium aquaticum</name>
    <dbReference type="NCBI Taxonomy" id="1549636"/>
    <lineage>
        <taxon>Bacteria</taxon>
        <taxon>Pseudomonadati</taxon>
        <taxon>Pseudomonadota</taxon>
        <taxon>Alphaproteobacteria</taxon>
        <taxon>Hyphomicrobiales</taxon>
        <taxon>Rhizobiaceae</taxon>
        <taxon>Rhizobium/Agrobacterium group</taxon>
        <taxon>Rhizobium</taxon>
    </lineage>
</organism>
<reference evidence="3 4" key="1">
    <citation type="submission" date="2024-06" db="EMBL/GenBank/DDBJ databases">
        <title>Genomic Encyclopedia of Type Strains, Phase IV (KMG-IV): sequencing the most valuable type-strain genomes for metagenomic binning, comparative biology and taxonomic classification.</title>
        <authorList>
            <person name="Goeker M."/>
        </authorList>
    </citation>
    <scope>NUCLEOTIDE SEQUENCE [LARGE SCALE GENOMIC DNA]</scope>
    <source>
        <strain evidence="3 4">DSM 29780</strain>
    </source>
</reference>
<keyword evidence="4" id="KW-1185">Reference proteome</keyword>
<accession>A0ABV2IX64</accession>